<feature type="compositionally biased region" description="Basic and acidic residues" evidence="4">
    <location>
        <begin position="54"/>
        <end position="74"/>
    </location>
</feature>
<keyword evidence="6" id="KW-1185">Reference proteome</keyword>
<dbReference type="PANTHER" id="PTHR13471:SF0">
    <property type="entry name" value="NUCLEAR EXOSOME REGULATOR NRDE2"/>
    <property type="match status" value="1"/>
</dbReference>
<feature type="region of interest" description="Disordered" evidence="4">
    <location>
        <begin position="37"/>
        <end position="114"/>
    </location>
</feature>
<evidence type="ECO:0000313" key="6">
    <source>
        <dbReference type="Proteomes" id="UP001187531"/>
    </source>
</evidence>
<sequence>MSLFPAYSSLQKGDEAEVTNDTPWKFPFSSFPIEDSVGEARERADKTVITSVLSERDTESSRETKPFSDEEKKKAGSKRKRKSDKLMRKERKEIKKIRRKKYKRKKIDDSRDACEASSQGQIFGKYNKKLVFIDGTGLSPEEAFRLDTTPDRNNLTFGKPPKKITPKFKLASYNALGGDSDSYKGSPKGSCRYFQLFTKSEVKGRKTVSSDKSRNSIDSVINGESFLHILDIYDPATAAYVEGAEFSAKSSVNFPNDETLTREQVREFNKKLSKDPKNVDLWLAFVDFQDQAVMFETDLGKKKINPAVVCEKKLSILERAIKELPLKVELQLKRLEVGAVLWSHDNLRREWLEVLKLHPSNVELWNAYLNFMEHFGDFKVGDVLGGYQRCILKMKNLQQTLQGRKKSIENDLRGIFFRLCMFLKSTGYTEKAVGLYQIQLELAIRTPAELQKNPFNVLLQMADRFWDSHAPRLGEEGSISWCSIDRDNIMTRRFSQELEMESLFLKSNDRKEKKWPKLETYREERQWIPWTPTEEEDEADDKDRYVTLDELKPFLFSVSDQETATSLVIDYLRLLGCFDTQNDILNICSSDFLEIIFHTQIPKAFEIQSSYSKLLLSSSDSEVLRFIHNVVTQCLPYLDTCNQVKILNFWMDFEIVKLKYMIRQPELLQVYWKGLKRTVKKFLAMDQLRNNVLLYSRFIQLFDIAGEREQSTNIFLTLMTCQNRNIFDLPDDKKCDMLQILIDNAMMMLKNFRNGLVEKCEIMISMVQMLCEDDFVPNRKISKENVRRAKSRVQAIVENMAEDEPENLKCLWCQTLAILSFACDGFKEVYKVTKQVLEDQRKILIKCEGFNSIVLQIGSASVSRNEVGAYPALASLIVYLMEKFPCSPSVVTSFLEYQRLSRGSRRLCVAASSLIREKNECVYLVFALALSYQFIDDILKEGEKGLWCDVGISPQIEVDGFMFKTKHFLSSVLHDKLPCQRSVLLWLMYLKFLSRMGFKKELESAAYQALRESPFSKELILCTTDLIPEKFGFFYKIMNDKDIRVRIPPEELDLLLDFANQNHPEDI</sequence>
<dbReference type="InterPro" id="IPR013633">
    <property type="entry name" value="NRDE-2"/>
</dbReference>
<dbReference type="Pfam" id="PF08424">
    <property type="entry name" value="NRDE-2"/>
    <property type="match status" value="1"/>
</dbReference>
<feature type="compositionally biased region" description="Basic and acidic residues" evidence="4">
    <location>
        <begin position="84"/>
        <end position="93"/>
    </location>
</feature>
<evidence type="ECO:0000256" key="1">
    <source>
        <dbReference type="ARBA" id="ARBA00004123"/>
    </source>
</evidence>
<evidence type="ECO:0000256" key="4">
    <source>
        <dbReference type="SAM" id="MobiDB-lite"/>
    </source>
</evidence>
<comment type="similarity">
    <text evidence="2">Belongs to the NRDE2 family.</text>
</comment>
<dbReference type="SUPFAM" id="SSF48452">
    <property type="entry name" value="TPR-like"/>
    <property type="match status" value="1"/>
</dbReference>
<feature type="compositionally biased region" description="Basic residues" evidence="4">
    <location>
        <begin position="94"/>
        <end position="105"/>
    </location>
</feature>
<dbReference type="GO" id="GO:0031048">
    <property type="term" value="P:regulatory ncRNA-mediated heterochromatin formation"/>
    <property type="evidence" value="ECO:0007669"/>
    <property type="project" value="TreeGrafter"/>
</dbReference>
<dbReference type="PANTHER" id="PTHR13471">
    <property type="entry name" value="TETRATRICOPEPTIDE-LIKE HELICAL"/>
    <property type="match status" value="1"/>
</dbReference>
<gene>
    <name evidence="5" type="ORF">QYM36_016085</name>
</gene>
<comment type="caution">
    <text evidence="5">The sequence shown here is derived from an EMBL/GenBank/DDBJ whole genome shotgun (WGS) entry which is preliminary data.</text>
</comment>
<dbReference type="EMBL" id="JAVRJZ010000020">
    <property type="protein sequence ID" value="KAK2705946.1"/>
    <property type="molecule type" value="Genomic_DNA"/>
</dbReference>
<dbReference type="GO" id="GO:0071013">
    <property type="term" value="C:catalytic step 2 spliceosome"/>
    <property type="evidence" value="ECO:0007669"/>
    <property type="project" value="TreeGrafter"/>
</dbReference>
<dbReference type="Proteomes" id="UP001187531">
    <property type="component" value="Unassembled WGS sequence"/>
</dbReference>
<evidence type="ECO:0000313" key="5">
    <source>
        <dbReference type="EMBL" id="KAK2705946.1"/>
    </source>
</evidence>
<feature type="region of interest" description="Disordered" evidence="4">
    <location>
        <begin position="1"/>
        <end position="25"/>
    </location>
</feature>
<evidence type="ECO:0008006" key="7">
    <source>
        <dbReference type="Google" id="ProtNLM"/>
    </source>
</evidence>
<dbReference type="InterPro" id="IPR011990">
    <property type="entry name" value="TPR-like_helical_dom_sf"/>
</dbReference>
<keyword evidence="3" id="KW-0539">Nucleus</keyword>
<protein>
    <recommendedName>
        <fullName evidence="7">Protein NRDE2 homolog</fullName>
    </recommendedName>
</protein>
<reference evidence="5" key="1">
    <citation type="submission" date="2023-07" db="EMBL/GenBank/DDBJ databases">
        <title>Chromosome-level genome assembly of Artemia franciscana.</title>
        <authorList>
            <person name="Jo E."/>
        </authorList>
    </citation>
    <scope>NUCLEOTIDE SEQUENCE</scope>
    <source>
        <tissue evidence="5">Whole body</tissue>
    </source>
</reference>
<comment type="subcellular location">
    <subcellularLocation>
        <location evidence="1">Nucleus</location>
    </subcellularLocation>
</comment>
<proteinExistence type="inferred from homology"/>
<organism evidence="5 6">
    <name type="scientific">Artemia franciscana</name>
    <name type="common">Brine shrimp</name>
    <name type="synonym">Artemia sanfranciscana</name>
    <dbReference type="NCBI Taxonomy" id="6661"/>
    <lineage>
        <taxon>Eukaryota</taxon>
        <taxon>Metazoa</taxon>
        <taxon>Ecdysozoa</taxon>
        <taxon>Arthropoda</taxon>
        <taxon>Crustacea</taxon>
        <taxon>Branchiopoda</taxon>
        <taxon>Anostraca</taxon>
        <taxon>Artemiidae</taxon>
        <taxon>Artemia</taxon>
    </lineage>
</organism>
<evidence type="ECO:0000256" key="2">
    <source>
        <dbReference type="ARBA" id="ARBA00009265"/>
    </source>
</evidence>
<dbReference type="EMBL" id="JAVRJZ010000020">
    <property type="protein sequence ID" value="KAK2705945.1"/>
    <property type="molecule type" value="Genomic_DNA"/>
</dbReference>
<dbReference type="Gene3D" id="1.25.40.10">
    <property type="entry name" value="Tetratricopeptide repeat domain"/>
    <property type="match status" value="1"/>
</dbReference>
<name>A0AA88HHX2_ARTSF</name>
<accession>A0AA88HHX2</accession>
<dbReference type="AlphaFoldDB" id="A0AA88HHX2"/>
<evidence type="ECO:0000256" key="3">
    <source>
        <dbReference type="ARBA" id="ARBA00023242"/>
    </source>
</evidence>
<dbReference type="GO" id="GO:1902369">
    <property type="term" value="P:negative regulation of RNA catabolic process"/>
    <property type="evidence" value="ECO:0007669"/>
    <property type="project" value="TreeGrafter"/>
</dbReference>